<dbReference type="PANTHER" id="PTHR38103:SF1">
    <property type="entry name" value="RECOMBINATION-ASSOCIATED PROTEIN RDGC"/>
    <property type="match status" value="1"/>
</dbReference>
<evidence type="ECO:0000313" key="7">
    <source>
        <dbReference type="Proteomes" id="UP000183926"/>
    </source>
</evidence>
<dbReference type="AlphaFoldDB" id="A0A1I7FWY8"/>
<proteinExistence type="inferred from homology"/>
<dbReference type="NCBIfam" id="NF001463">
    <property type="entry name" value="PRK00321.1-4"/>
    <property type="match status" value="1"/>
</dbReference>
<evidence type="ECO:0000313" key="6">
    <source>
        <dbReference type="EMBL" id="SFU40661.1"/>
    </source>
</evidence>
<dbReference type="GO" id="GO:0003690">
    <property type="term" value="F:double-stranded DNA binding"/>
    <property type="evidence" value="ECO:0007669"/>
    <property type="project" value="TreeGrafter"/>
</dbReference>
<evidence type="ECO:0000256" key="1">
    <source>
        <dbReference type="ARBA" id="ARBA00004453"/>
    </source>
</evidence>
<dbReference type="RefSeq" id="WP_074927433.1">
    <property type="nucleotide sequence ID" value="NZ_FPBL01000002.1"/>
</dbReference>
<name>A0A1I7FWY8_9PROT</name>
<sequence>MWFKNLQIYRLTDEVIIPDELKERLAKQTLQGCLGLEAQSKGWVSPGAEEADLVYSYGQQMLISLGIEKKLLPVSVVNQLAKVRAQEMESHQGYPPSRKQMKDIKEAAYRELLSRAFAVQQRNHAWIDPVGGWFVVEGASAAKADTLIEAFIKSTGCGLQRISTTMAPVSAMTAWLSGDDPPSIFSIDSDSIFRSREDKKVSVSYVQQSPDPQEITRHVQTGKEVIRLAMTWRDKISFILDENLQLKRLTLLDIDREPAETAEEQFSSDFFLMTGELRQLLPELMDALGGMANE</sequence>
<gene>
    <name evidence="6" type="ORF">SAMN05216339_10252</name>
</gene>
<dbReference type="Proteomes" id="UP000183926">
    <property type="component" value="Unassembled WGS sequence"/>
</dbReference>
<protein>
    <recommendedName>
        <fullName evidence="3">Recombination-associated protein RdgC</fullName>
    </recommendedName>
</protein>
<dbReference type="PANTHER" id="PTHR38103">
    <property type="entry name" value="RECOMBINATION-ASSOCIATED PROTEIN RDGC"/>
    <property type="match status" value="1"/>
</dbReference>
<dbReference type="NCBIfam" id="NF001464">
    <property type="entry name" value="PRK00321.1-5"/>
    <property type="match status" value="1"/>
</dbReference>
<accession>A0A1I7FWY8</accession>
<evidence type="ECO:0000256" key="4">
    <source>
        <dbReference type="ARBA" id="ARBA00022490"/>
    </source>
</evidence>
<evidence type="ECO:0000256" key="3">
    <source>
        <dbReference type="ARBA" id="ARBA00022296"/>
    </source>
</evidence>
<dbReference type="InterPro" id="IPR007476">
    <property type="entry name" value="RdgC"/>
</dbReference>
<dbReference type="Pfam" id="PF04381">
    <property type="entry name" value="RdgC"/>
    <property type="match status" value="1"/>
</dbReference>
<dbReference type="EMBL" id="FPBL01000002">
    <property type="protein sequence ID" value="SFU40661.1"/>
    <property type="molecule type" value="Genomic_DNA"/>
</dbReference>
<reference evidence="6 7" key="1">
    <citation type="submission" date="2016-10" db="EMBL/GenBank/DDBJ databases">
        <authorList>
            <person name="de Groot N.N."/>
        </authorList>
    </citation>
    <scope>NUCLEOTIDE SEQUENCE [LARGE SCALE GENOMIC DNA]</scope>
    <source>
        <strain evidence="6 7">Nm24</strain>
    </source>
</reference>
<organism evidence="6 7">
    <name type="scientific">Nitrosomonas eutropha</name>
    <dbReference type="NCBI Taxonomy" id="916"/>
    <lineage>
        <taxon>Bacteria</taxon>
        <taxon>Pseudomonadati</taxon>
        <taxon>Pseudomonadota</taxon>
        <taxon>Betaproteobacteria</taxon>
        <taxon>Nitrosomonadales</taxon>
        <taxon>Nitrosomonadaceae</taxon>
        <taxon>Nitrosomonas</taxon>
    </lineage>
</organism>
<evidence type="ECO:0000256" key="2">
    <source>
        <dbReference type="ARBA" id="ARBA00008657"/>
    </source>
</evidence>
<dbReference type="OrthoDB" id="5290530at2"/>
<keyword evidence="5" id="KW-0233">DNA recombination</keyword>
<dbReference type="GO" id="GO:0043590">
    <property type="term" value="C:bacterial nucleoid"/>
    <property type="evidence" value="ECO:0007669"/>
    <property type="project" value="TreeGrafter"/>
</dbReference>
<evidence type="ECO:0000256" key="5">
    <source>
        <dbReference type="ARBA" id="ARBA00023172"/>
    </source>
</evidence>
<comment type="subcellular location">
    <subcellularLocation>
        <location evidence="1">Cytoplasm</location>
        <location evidence="1">Nucleoid</location>
    </subcellularLocation>
</comment>
<comment type="similarity">
    <text evidence="2">Belongs to the RdgC family.</text>
</comment>
<dbReference type="GO" id="GO:0000018">
    <property type="term" value="P:regulation of DNA recombination"/>
    <property type="evidence" value="ECO:0007669"/>
    <property type="project" value="TreeGrafter"/>
</dbReference>
<keyword evidence="4" id="KW-0963">Cytoplasm</keyword>
<dbReference type="GO" id="GO:0006310">
    <property type="term" value="P:DNA recombination"/>
    <property type="evidence" value="ECO:0007669"/>
    <property type="project" value="UniProtKB-KW"/>
</dbReference>